<feature type="compositionally biased region" description="Basic and acidic residues" evidence="1">
    <location>
        <begin position="16"/>
        <end position="39"/>
    </location>
</feature>
<proteinExistence type="predicted"/>
<feature type="region of interest" description="Disordered" evidence="1">
    <location>
        <begin position="82"/>
        <end position="169"/>
    </location>
</feature>
<feature type="compositionally biased region" description="Basic and acidic residues" evidence="1">
    <location>
        <begin position="90"/>
        <end position="114"/>
    </location>
</feature>
<organism evidence="2 3">
    <name type="scientific">Aldrovandia affinis</name>
    <dbReference type="NCBI Taxonomy" id="143900"/>
    <lineage>
        <taxon>Eukaryota</taxon>
        <taxon>Metazoa</taxon>
        <taxon>Chordata</taxon>
        <taxon>Craniata</taxon>
        <taxon>Vertebrata</taxon>
        <taxon>Euteleostomi</taxon>
        <taxon>Actinopterygii</taxon>
        <taxon>Neopterygii</taxon>
        <taxon>Teleostei</taxon>
        <taxon>Notacanthiformes</taxon>
        <taxon>Halosauridae</taxon>
        <taxon>Aldrovandia</taxon>
    </lineage>
</organism>
<feature type="compositionally biased region" description="Basic and acidic residues" evidence="1">
    <location>
        <begin position="126"/>
        <end position="169"/>
    </location>
</feature>
<keyword evidence="3" id="KW-1185">Reference proteome</keyword>
<accession>A0AAD7WPY5</accession>
<evidence type="ECO:0000313" key="2">
    <source>
        <dbReference type="EMBL" id="KAJ8405131.1"/>
    </source>
</evidence>
<protein>
    <submittedName>
        <fullName evidence="2">Uncharacterized protein</fullName>
    </submittedName>
</protein>
<feature type="non-terminal residue" evidence="2">
    <location>
        <position position="169"/>
    </location>
</feature>
<dbReference type="AlphaFoldDB" id="A0AAD7WPY5"/>
<gene>
    <name evidence="2" type="ORF">AAFF_G00321220</name>
</gene>
<dbReference type="Proteomes" id="UP001221898">
    <property type="component" value="Unassembled WGS sequence"/>
</dbReference>
<sequence length="169" mass="19273">MEHATSSLVLEEGWEEEMRQRQGKEKEPEHAGEERREGDGSMFTFENCEINWRCPTSNAMVGVHNVKPKLCSTRAVLFSSQESTLSLKQLETKDKSDRPWEAAKQEPEPCERLDPNQNQADVRGGMAEEGKGNIEGCMAEKRGGEEGELRKEGVEGPRRNIWRIRDKEK</sequence>
<comment type="caution">
    <text evidence="2">The sequence shown here is derived from an EMBL/GenBank/DDBJ whole genome shotgun (WGS) entry which is preliminary data.</text>
</comment>
<dbReference type="EMBL" id="JAINUG010000049">
    <property type="protein sequence ID" value="KAJ8405131.1"/>
    <property type="molecule type" value="Genomic_DNA"/>
</dbReference>
<evidence type="ECO:0000313" key="3">
    <source>
        <dbReference type="Proteomes" id="UP001221898"/>
    </source>
</evidence>
<name>A0AAD7WPY5_9TELE</name>
<reference evidence="2" key="1">
    <citation type="journal article" date="2023" name="Science">
        <title>Genome structures resolve the early diversification of teleost fishes.</title>
        <authorList>
            <person name="Parey E."/>
            <person name="Louis A."/>
            <person name="Montfort J."/>
            <person name="Bouchez O."/>
            <person name="Roques C."/>
            <person name="Iampietro C."/>
            <person name="Lluch J."/>
            <person name="Castinel A."/>
            <person name="Donnadieu C."/>
            <person name="Desvignes T."/>
            <person name="Floi Bucao C."/>
            <person name="Jouanno E."/>
            <person name="Wen M."/>
            <person name="Mejri S."/>
            <person name="Dirks R."/>
            <person name="Jansen H."/>
            <person name="Henkel C."/>
            <person name="Chen W.J."/>
            <person name="Zahm M."/>
            <person name="Cabau C."/>
            <person name="Klopp C."/>
            <person name="Thompson A.W."/>
            <person name="Robinson-Rechavi M."/>
            <person name="Braasch I."/>
            <person name="Lecointre G."/>
            <person name="Bobe J."/>
            <person name="Postlethwait J.H."/>
            <person name="Berthelot C."/>
            <person name="Roest Crollius H."/>
            <person name="Guiguen Y."/>
        </authorList>
    </citation>
    <scope>NUCLEOTIDE SEQUENCE</scope>
    <source>
        <strain evidence="2">NC1722</strain>
    </source>
</reference>
<evidence type="ECO:0000256" key="1">
    <source>
        <dbReference type="SAM" id="MobiDB-lite"/>
    </source>
</evidence>
<feature type="region of interest" description="Disordered" evidence="1">
    <location>
        <begin position="1"/>
        <end position="41"/>
    </location>
</feature>